<dbReference type="GO" id="GO:0004733">
    <property type="term" value="F:pyridoxamine phosphate oxidase activity"/>
    <property type="evidence" value="ECO:0007669"/>
    <property type="project" value="UniProtKB-EC"/>
</dbReference>
<evidence type="ECO:0000256" key="3">
    <source>
        <dbReference type="ARBA" id="ARBA00022630"/>
    </source>
</evidence>
<protein>
    <submittedName>
        <fullName evidence="8">Pyridoxal 5'-phosphate synthase</fullName>
        <ecNumber evidence="8">1.4.3.5</ecNumber>
    </submittedName>
</protein>
<gene>
    <name evidence="8" type="ORF">ITX44_32360</name>
</gene>
<keyword evidence="5 8" id="KW-0560">Oxidoreductase</keyword>
<evidence type="ECO:0000259" key="6">
    <source>
        <dbReference type="Pfam" id="PF01243"/>
    </source>
</evidence>
<dbReference type="PIRSF" id="PIRSF000190">
    <property type="entry name" value="Pyd_amn-ph_oxd"/>
    <property type="match status" value="1"/>
</dbReference>
<feature type="domain" description="Pyridoxamine 5'-phosphate oxidase N-terminal" evidence="6">
    <location>
        <begin position="43"/>
        <end position="149"/>
    </location>
</feature>
<dbReference type="EMBL" id="JADKYB010000023">
    <property type="protein sequence ID" value="MBM9509161.1"/>
    <property type="molecule type" value="Genomic_DNA"/>
</dbReference>
<dbReference type="InterPro" id="IPR000659">
    <property type="entry name" value="Pyridox_Oxase"/>
</dbReference>
<evidence type="ECO:0000256" key="2">
    <source>
        <dbReference type="ARBA" id="ARBA00007301"/>
    </source>
</evidence>
<reference evidence="8 9" key="1">
    <citation type="submission" date="2021-01" db="EMBL/GenBank/DDBJ databases">
        <title>Streptomyces acididurans sp. nov., isolated from a peat swamp forest soil.</title>
        <authorList>
            <person name="Chantavorakit T."/>
            <person name="Duangmal K."/>
        </authorList>
    </citation>
    <scope>NUCLEOTIDE SEQUENCE [LARGE SCALE GENOMIC DNA]</scope>
    <source>
        <strain evidence="8 9">KK5PA1</strain>
    </source>
</reference>
<dbReference type="Gene3D" id="2.30.110.10">
    <property type="entry name" value="Electron Transport, Fmn-binding Protein, Chain A"/>
    <property type="match status" value="1"/>
</dbReference>
<keyword evidence="4" id="KW-0288">FMN</keyword>
<comment type="cofactor">
    <cofactor evidence="1">
        <name>FMN</name>
        <dbReference type="ChEBI" id="CHEBI:58210"/>
    </cofactor>
</comment>
<organism evidence="8 9">
    <name type="scientific">Actinacidiphila acididurans</name>
    <dbReference type="NCBI Taxonomy" id="2784346"/>
    <lineage>
        <taxon>Bacteria</taxon>
        <taxon>Bacillati</taxon>
        <taxon>Actinomycetota</taxon>
        <taxon>Actinomycetes</taxon>
        <taxon>Kitasatosporales</taxon>
        <taxon>Streptomycetaceae</taxon>
        <taxon>Actinacidiphila</taxon>
    </lineage>
</organism>
<dbReference type="NCBIfam" id="NF004231">
    <property type="entry name" value="PRK05679.1"/>
    <property type="match status" value="1"/>
</dbReference>
<comment type="caution">
    <text evidence="8">The sequence shown here is derived from an EMBL/GenBank/DDBJ whole genome shotgun (WGS) entry which is preliminary data.</text>
</comment>
<name>A0ABS2U1T8_9ACTN</name>
<evidence type="ECO:0000256" key="4">
    <source>
        <dbReference type="ARBA" id="ARBA00022643"/>
    </source>
</evidence>
<dbReference type="Proteomes" id="UP000749040">
    <property type="component" value="Unassembled WGS sequence"/>
</dbReference>
<dbReference type="EC" id="1.4.3.5" evidence="8"/>
<dbReference type="PANTHER" id="PTHR10851">
    <property type="entry name" value="PYRIDOXINE-5-PHOSPHATE OXIDASE"/>
    <property type="match status" value="1"/>
</dbReference>
<sequence>MPGDAELLAMLRKAPVLAGPLPDFDPQSAPAAPGPLLAAWFADALAGGVPEPQVMTLSTAGADGEPSARVLILRGLDTADCAADFASDVRARKGRDLTANPRAALTWYWPAQGRQIRLSGPVTVRDEQATRQDFLGRSEAARIGAFTGTVSEPLSGPAEWERAHEAARELLAADPGRVPDTHTVYRLRAQEAEFFQGDPRRFHVRVRYARNDPGWTRSLLWP</sequence>
<dbReference type="Pfam" id="PF10590">
    <property type="entry name" value="PNP_phzG_C"/>
    <property type="match status" value="1"/>
</dbReference>
<dbReference type="Pfam" id="PF01243">
    <property type="entry name" value="PNPOx_N"/>
    <property type="match status" value="1"/>
</dbReference>
<evidence type="ECO:0000256" key="5">
    <source>
        <dbReference type="ARBA" id="ARBA00023002"/>
    </source>
</evidence>
<evidence type="ECO:0000256" key="1">
    <source>
        <dbReference type="ARBA" id="ARBA00001917"/>
    </source>
</evidence>
<proteinExistence type="inferred from homology"/>
<evidence type="ECO:0000259" key="7">
    <source>
        <dbReference type="Pfam" id="PF10590"/>
    </source>
</evidence>
<evidence type="ECO:0000313" key="8">
    <source>
        <dbReference type="EMBL" id="MBM9509161.1"/>
    </source>
</evidence>
<keyword evidence="3" id="KW-0285">Flavoprotein</keyword>
<keyword evidence="9" id="KW-1185">Reference proteome</keyword>
<accession>A0ABS2U1T8</accession>
<evidence type="ECO:0000313" key="9">
    <source>
        <dbReference type="Proteomes" id="UP000749040"/>
    </source>
</evidence>
<dbReference type="InterPro" id="IPR019576">
    <property type="entry name" value="Pyridoxamine_oxidase_dimer_C"/>
</dbReference>
<comment type="similarity">
    <text evidence="2">Belongs to the pyridoxamine 5'-phosphate oxidase family.</text>
</comment>
<feature type="domain" description="Pyridoxine 5'-phosphate oxidase dimerisation C-terminal" evidence="7">
    <location>
        <begin position="183"/>
        <end position="222"/>
    </location>
</feature>
<dbReference type="PANTHER" id="PTHR10851:SF0">
    <property type="entry name" value="PYRIDOXINE-5'-PHOSPHATE OXIDASE"/>
    <property type="match status" value="1"/>
</dbReference>
<dbReference type="SUPFAM" id="SSF50475">
    <property type="entry name" value="FMN-binding split barrel"/>
    <property type="match status" value="1"/>
</dbReference>
<dbReference type="InterPro" id="IPR012349">
    <property type="entry name" value="Split_barrel_FMN-bd"/>
</dbReference>
<dbReference type="InterPro" id="IPR011576">
    <property type="entry name" value="Pyridox_Oxase_N"/>
</dbReference>